<feature type="domain" description="SPOR" evidence="11">
    <location>
        <begin position="649"/>
        <end position="732"/>
    </location>
</feature>
<dbReference type="Gene3D" id="1.20.1600.10">
    <property type="entry name" value="Outer membrane efflux proteins (OEP)"/>
    <property type="match status" value="1"/>
</dbReference>
<dbReference type="InterPro" id="IPR010130">
    <property type="entry name" value="T1SS_OMP_TolC"/>
</dbReference>
<dbReference type="InterPro" id="IPR051906">
    <property type="entry name" value="TolC-like"/>
</dbReference>
<feature type="chain" id="PRO_5047162911" description="SPOR domain-containing protein" evidence="10">
    <location>
        <begin position="27"/>
        <end position="891"/>
    </location>
</feature>
<comment type="caution">
    <text evidence="12">The sequence shown here is derived from an EMBL/GenBank/DDBJ whole genome shotgun (WGS) entry which is preliminary data.</text>
</comment>
<evidence type="ECO:0000256" key="8">
    <source>
        <dbReference type="SAM" id="Coils"/>
    </source>
</evidence>
<protein>
    <recommendedName>
        <fullName evidence="11">SPOR domain-containing protein</fullName>
    </recommendedName>
</protein>
<evidence type="ECO:0000313" key="13">
    <source>
        <dbReference type="Proteomes" id="UP001628193"/>
    </source>
</evidence>
<reference evidence="12 13" key="2">
    <citation type="submission" date="2024-09" db="EMBL/GenBank/DDBJ databases">
        <title>Draft genome sequence of Candidatus Magnetaquicoccaceae bacterium FCR-1.</title>
        <authorList>
            <person name="Shimoshige H."/>
            <person name="Shimamura S."/>
            <person name="Taoka A."/>
            <person name="Kobayashi H."/>
            <person name="Maekawa T."/>
        </authorList>
    </citation>
    <scope>NUCLEOTIDE SEQUENCE [LARGE SCALE GENOMIC DNA]</scope>
    <source>
        <strain evidence="12 13">FCR-1</strain>
    </source>
</reference>
<dbReference type="InterPro" id="IPR007730">
    <property type="entry name" value="SPOR-like_dom"/>
</dbReference>
<feature type="domain" description="SPOR" evidence="11">
    <location>
        <begin position="793"/>
        <end position="873"/>
    </location>
</feature>
<feature type="region of interest" description="Disordered" evidence="9">
    <location>
        <begin position="531"/>
        <end position="552"/>
    </location>
</feature>
<dbReference type="PANTHER" id="PTHR30026">
    <property type="entry name" value="OUTER MEMBRANE PROTEIN TOLC"/>
    <property type="match status" value="1"/>
</dbReference>
<feature type="coiled-coil region" evidence="8">
    <location>
        <begin position="323"/>
        <end position="350"/>
    </location>
</feature>
<feature type="signal peptide" evidence="10">
    <location>
        <begin position="1"/>
        <end position="26"/>
    </location>
</feature>
<evidence type="ECO:0000256" key="10">
    <source>
        <dbReference type="SAM" id="SignalP"/>
    </source>
</evidence>
<keyword evidence="3" id="KW-0813">Transport</keyword>
<keyword evidence="10" id="KW-0732">Signal</keyword>
<accession>A0ABQ0C9X7</accession>
<dbReference type="Pfam" id="PF05036">
    <property type="entry name" value="SPOR"/>
    <property type="match status" value="2"/>
</dbReference>
<dbReference type="Gene3D" id="3.30.70.1070">
    <property type="entry name" value="Sporulation related repeat"/>
    <property type="match status" value="2"/>
</dbReference>
<dbReference type="SUPFAM" id="SSF110997">
    <property type="entry name" value="Sporulation related repeat"/>
    <property type="match status" value="2"/>
</dbReference>
<keyword evidence="5" id="KW-0812">Transmembrane</keyword>
<dbReference type="Proteomes" id="UP001628193">
    <property type="component" value="Unassembled WGS sequence"/>
</dbReference>
<evidence type="ECO:0000256" key="3">
    <source>
        <dbReference type="ARBA" id="ARBA00022448"/>
    </source>
</evidence>
<dbReference type="InterPro" id="IPR036680">
    <property type="entry name" value="SPOR-like_sf"/>
</dbReference>
<evidence type="ECO:0000256" key="9">
    <source>
        <dbReference type="SAM" id="MobiDB-lite"/>
    </source>
</evidence>
<keyword evidence="8" id="KW-0175">Coiled coil</keyword>
<evidence type="ECO:0000313" key="12">
    <source>
        <dbReference type="EMBL" id="GAB0057692.1"/>
    </source>
</evidence>
<dbReference type="PROSITE" id="PS51724">
    <property type="entry name" value="SPOR"/>
    <property type="match status" value="2"/>
</dbReference>
<feature type="compositionally biased region" description="Polar residues" evidence="9">
    <location>
        <begin position="472"/>
        <end position="482"/>
    </location>
</feature>
<keyword evidence="4" id="KW-1134">Transmembrane beta strand</keyword>
<dbReference type="PANTHER" id="PTHR30026:SF22">
    <property type="entry name" value="OUTER MEMBRANE EFFLUX PROTEIN"/>
    <property type="match status" value="1"/>
</dbReference>
<evidence type="ECO:0000256" key="4">
    <source>
        <dbReference type="ARBA" id="ARBA00022452"/>
    </source>
</evidence>
<evidence type="ECO:0000256" key="6">
    <source>
        <dbReference type="ARBA" id="ARBA00023136"/>
    </source>
</evidence>
<evidence type="ECO:0000256" key="2">
    <source>
        <dbReference type="ARBA" id="ARBA00007613"/>
    </source>
</evidence>
<evidence type="ECO:0000256" key="5">
    <source>
        <dbReference type="ARBA" id="ARBA00022692"/>
    </source>
</evidence>
<comment type="subcellular location">
    <subcellularLocation>
        <location evidence="1">Cell outer membrane</location>
    </subcellularLocation>
</comment>
<proteinExistence type="inferred from homology"/>
<sequence>MDRRVKRGSLTAALLTLVALSQSAPAWSLTLGDAVNEAMRANPKLLAAGQSLEETRQRIRQAYAGYLPTVDFNMGTGREWTNTPSSRFTAKGGLTLDRGEAGLNINQPLFDGFNTVNKVEQARAQVQAEDYGFLDTAETVILDVALVYAEVMKQRRLLELSKEAMTIHSEILVKTRQTIKLGITAEMDARLTESRVALIASELAATEGHLRAAESRFATLVGFPPGELSPPLIDKKFLPRERSDALETALNRHPSLLAARANLESTRAEGKASAASLWPKISLEMAMSDSNNAGGERGYSQDASAMLRFKYNLFRGGADSSKLKESAHKAARIRDKLEETRDQVEEQVNRSWNALIASRARLQSLEKHVETMRAVHRDRQEQYRLGSQTMLDFLNSEHELQSAKRLLVEEEYQFLMESFRLISSMGLLKETLVQPDPTPPELVLQPFQKAQEPSRAPTNARAPEPPPAAPSELTNAPATSPATRLAKKTARPTATDRPAPAALPADAPLTHAQEEAMDQLVEALFLPETEQSASLPPDEAIAPPASSQVAPPVTGEEKIPAAEARAALLATAGQQGKPSPRAVNQALDALAKTMDRSSDANPAPPHNDPHIQADANAQPAIAEGDRVTPRELASLMSLEERTPTAKYPPVDLLHYTIQIGAFDDETSAVKLIGLLQLKGYDLYLQEIQEGKDKIWYRVSIGRLENEAEARALLKRFTEQEGRPGFITPMARRGSSSVGQSLPFADAPIPARAQKPAAPQPPQQATPENHAHAAQSTIPAPSVENAASFQPPTTTSLEGFAVQVAAFRNPIDTEKRLEQLSRQGFDLHLCETRDAQGHNWQLIWIGRYDDKTSAQKAAEGFFEKSNQAAQVVEIRPSTPEDPQLITRIGGGM</sequence>
<keyword evidence="7" id="KW-0998">Cell outer membrane</keyword>
<dbReference type="EMBL" id="BAAFGK010000004">
    <property type="protein sequence ID" value="GAB0057692.1"/>
    <property type="molecule type" value="Genomic_DNA"/>
</dbReference>
<comment type="similarity">
    <text evidence="2">Belongs to the outer membrane factor (OMF) (TC 1.B.17) family.</text>
</comment>
<dbReference type="NCBIfam" id="TIGR01844">
    <property type="entry name" value="type_I_sec_TolC"/>
    <property type="match status" value="1"/>
</dbReference>
<dbReference type="InterPro" id="IPR003423">
    <property type="entry name" value="OMP_efflux"/>
</dbReference>
<feature type="compositionally biased region" description="Low complexity" evidence="9">
    <location>
        <begin position="746"/>
        <end position="756"/>
    </location>
</feature>
<evidence type="ECO:0000256" key="1">
    <source>
        <dbReference type="ARBA" id="ARBA00004442"/>
    </source>
</evidence>
<keyword evidence="6" id="KW-0472">Membrane</keyword>
<reference evidence="12 13" key="1">
    <citation type="submission" date="2024-05" db="EMBL/GenBank/DDBJ databases">
        <authorList>
            <consortium name="Candidatus Magnetaquicoccaceae bacterium FCR-1 genome sequencing consortium"/>
            <person name="Shimoshige H."/>
            <person name="Shimamura S."/>
            <person name="Taoka A."/>
            <person name="Kobayashi H."/>
            <person name="Maekawa T."/>
        </authorList>
    </citation>
    <scope>NUCLEOTIDE SEQUENCE [LARGE SCALE GENOMIC DNA]</scope>
    <source>
        <strain evidence="12 13">FCR-1</strain>
    </source>
</reference>
<name>A0ABQ0C9X7_9PROT</name>
<feature type="region of interest" description="Disordered" evidence="9">
    <location>
        <begin position="723"/>
        <end position="776"/>
    </location>
</feature>
<evidence type="ECO:0000256" key="7">
    <source>
        <dbReference type="ARBA" id="ARBA00023237"/>
    </source>
</evidence>
<dbReference type="SUPFAM" id="SSF56954">
    <property type="entry name" value="Outer membrane efflux proteins (OEP)"/>
    <property type="match status" value="1"/>
</dbReference>
<gene>
    <name evidence="12" type="ORF">SIID45300_02024</name>
</gene>
<feature type="compositionally biased region" description="Low complexity" evidence="9">
    <location>
        <begin position="491"/>
        <end position="504"/>
    </location>
</feature>
<organism evidence="12 13">
    <name type="scientific">Candidatus Magnetaquiglobus chichijimensis</name>
    <dbReference type="NCBI Taxonomy" id="3141448"/>
    <lineage>
        <taxon>Bacteria</taxon>
        <taxon>Pseudomonadati</taxon>
        <taxon>Pseudomonadota</taxon>
        <taxon>Magnetococcia</taxon>
        <taxon>Magnetococcales</taxon>
        <taxon>Candidatus Magnetaquicoccaceae</taxon>
        <taxon>Candidatus Magnetaquiglobus</taxon>
    </lineage>
</organism>
<feature type="region of interest" description="Disordered" evidence="9">
    <location>
        <begin position="448"/>
        <end position="504"/>
    </location>
</feature>
<dbReference type="Pfam" id="PF02321">
    <property type="entry name" value="OEP"/>
    <property type="match status" value="2"/>
</dbReference>
<feature type="compositionally biased region" description="Low complexity" evidence="9">
    <location>
        <begin position="540"/>
        <end position="552"/>
    </location>
</feature>
<evidence type="ECO:0000259" key="11">
    <source>
        <dbReference type="PROSITE" id="PS51724"/>
    </source>
</evidence>
<keyword evidence="13" id="KW-1185">Reference proteome</keyword>